<evidence type="ECO:0000313" key="3">
    <source>
        <dbReference type="EMBL" id="AEE54186.1"/>
    </source>
</evidence>
<dbReference type="Proteomes" id="UP000008461">
    <property type="component" value="Chromosome"/>
</dbReference>
<evidence type="ECO:0000256" key="1">
    <source>
        <dbReference type="SAM" id="SignalP"/>
    </source>
</evidence>
<dbReference type="KEGG" id="hhy:Halhy_6367"/>
<protein>
    <recommendedName>
        <fullName evidence="2">3-keto-alpha-glucoside-1,2-lyase/3-keto-2-hydroxy-glucal hydratase domain-containing protein</fullName>
    </recommendedName>
</protein>
<dbReference type="AlphaFoldDB" id="F4L7K6"/>
<dbReference type="EMBL" id="CP002691">
    <property type="protein sequence ID" value="AEE54186.1"/>
    <property type="molecule type" value="Genomic_DNA"/>
</dbReference>
<feature type="domain" description="3-keto-alpha-glucoside-1,2-lyase/3-keto-2-hydroxy-glucal hydratase" evidence="2">
    <location>
        <begin position="33"/>
        <end position="222"/>
    </location>
</feature>
<dbReference type="InterPro" id="IPR010496">
    <property type="entry name" value="AL/BT2_dom"/>
</dbReference>
<dbReference type="STRING" id="760192.Halhy_6367"/>
<keyword evidence="4" id="KW-1185">Reference proteome</keyword>
<reference key="2">
    <citation type="submission" date="2011-04" db="EMBL/GenBank/DDBJ databases">
        <title>Complete sequence of chromosome of Haliscomenobacter hydrossis DSM 1100.</title>
        <authorList>
            <consortium name="US DOE Joint Genome Institute (JGI-PGF)"/>
            <person name="Lucas S."/>
            <person name="Han J."/>
            <person name="Lapidus A."/>
            <person name="Bruce D."/>
            <person name="Goodwin L."/>
            <person name="Pitluck S."/>
            <person name="Peters L."/>
            <person name="Kyrpides N."/>
            <person name="Mavromatis K."/>
            <person name="Ivanova N."/>
            <person name="Ovchinnikova G."/>
            <person name="Pagani I."/>
            <person name="Daligault H."/>
            <person name="Detter J.C."/>
            <person name="Han C."/>
            <person name="Land M."/>
            <person name="Hauser L."/>
            <person name="Markowitz V."/>
            <person name="Cheng J.-F."/>
            <person name="Hugenholtz P."/>
            <person name="Woyke T."/>
            <person name="Wu D."/>
            <person name="Verbarg S."/>
            <person name="Frueling A."/>
            <person name="Brambilla E."/>
            <person name="Klenk H.-P."/>
            <person name="Eisen J.A."/>
        </authorList>
    </citation>
    <scope>NUCLEOTIDE SEQUENCE</scope>
    <source>
        <strain>DSM 1100</strain>
    </source>
</reference>
<feature type="signal peptide" evidence="1">
    <location>
        <begin position="1"/>
        <end position="29"/>
    </location>
</feature>
<organism evidence="3 4">
    <name type="scientific">Haliscomenobacter hydrossis (strain ATCC 27775 / DSM 1100 / LMG 10767 / O)</name>
    <dbReference type="NCBI Taxonomy" id="760192"/>
    <lineage>
        <taxon>Bacteria</taxon>
        <taxon>Pseudomonadati</taxon>
        <taxon>Bacteroidota</taxon>
        <taxon>Saprospiria</taxon>
        <taxon>Saprospirales</taxon>
        <taxon>Haliscomenobacteraceae</taxon>
        <taxon>Haliscomenobacter</taxon>
    </lineage>
</organism>
<dbReference type="eggNOG" id="COG1082">
    <property type="taxonomic scope" value="Bacteria"/>
</dbReference>
<evidence type="ECO:0000313" key="4">
    <source>
        <dbReference type="Proteomes" id="UP000008461"/>
    </source>
</evidence>
<gene>
    <name evidence="3" type="ordered locus">Halhy_6367</name>
</gene>
<dbReference type="Gene3D" id="2.60.120.560">
    <property type="entry name" value="Exo-inulinase, domain 1"/>
    <property type="match status" value="2"/>
</dbReference>
<accession>F4L7K6</accession>
<evidence type="ECO:0000259" key="2">
    <source>
        <dbReference type="Pfam" id="PF06439"/>
    </source>
</evidence>
<dbReference type="HOGENOM" id="CLU_050017_0_0_10"/>
<dbReference type="GO" id="GO:0016787">
    <property type="term" value="F:hydrolase activity"/>
    <property type="evidence" value="ECO:0007669"/>
    <property type="project" value="InterPro"/>
</dbReference>
<proteinExistence type="predicted"/>
<sequence>MKQSYRIAIMKKQLILLSLLLGITMSVSAQTGKWTSLFDGKTLKGWTQKGGNATYTIGNNEIIGTTAANTPNTFLCSDKMYDNFVLELELSLEGTMNSGIQFRSNLKTNKDGKEVVYGPQAEVDPSARAWSGGIYDEQRRQWLYNLNINPEGQKAFKPNGAWNKYRIEAIDGNIRTWINDIPTASLVDTLVEKGFIALQVHSIGNDKALLGKKVRWRNIRIQTGADMVAKPANNCPVINLKPNSLSEAEKKLGWRLLFNGQNLDGWRSAFKTTAPEAGWGVNNGVLFIQGSDGSESRSFGDIVSREEFKAFELTFDFKLTPGANSGVKYFVSEKFDSKGGSAIGLEYQLLDDEKHPDAKMGAAGNRTLASLYDLIPSYKLDGRFQRKVGEWCQARIVVMPNNIVQHWLNGFKVLEYERKSNIFAALVARSKYSGFEGFGTNDQGHILLQDHGNTVYYRSIKIRTL</sequence>
<dbReference type="eggNOG" id="COG2152">
    <property type="taxonomic scope" value="Bacteria"/>
</dbReference>
<name>F4L7K6_HALH1</name>
<feature type="domain" description="3-keto-alpha-glucoside-1,2-lyase/3-keto-2-hydroxy-glucal hydratase" evidence="2">
    <location>
        <begin position="253"/>
        <end position="463"/>
    </location>
</feature>
<keyword evidence="1" id="KW-0732">Signal</keyword>
<dbReference type="Pfam" id="PF06439">
    <property type="entry name" value="3keto-disac_hyd"/>
    <property type="match status" value="2"/>
</dbReference>
<feature type="chain" id="PRO_5003317675" description="3-keto-alpha-glucoside-1,2-lyase/3-keto-2-hydroxy-glucal hydratase domain-containing protein" evidence="1">
    <location>
        <begin position="30"/>
        <end position="465"/>
    </location>
</feature>
<reference evidence="3 4" key="1">
    <citation type="journal article" date="2011" name="Stand. Genomic Sci.">
        <title>Complete genome sequence of Haliscomenobacter hydrossis type strain (O).</title>
        <authorList>
            <consortium name="US DOE Joint Genome Institute (JGI-PGF)"/>
            <person name="Daligault H."/>
            <person name="Lapidus A."/>
            <person name="Zeytun A."/>
            <person name="Nolan M."/>
            <person name="Lucas S."/>
            <person name="Del Rio T.G."/>
            <person name="Tice H."/>
            <person name="Cheng J.F."/>
            <person name="Tapia R."/>
            <person name="Han C."/>
            <person name="Goodwin L."/>
            <person name="Pitluck S."/>
            <person name="Liolios K."/>
            <person name="Pagani I."/>
            <person name="Ivanova N."/>
            <person name="Huntemann M."/>
            <person name="Mavromatis K."/>
            <person name="Mikhailova N."/>
            <person name="Pati A."/>
            <person name="Chen A."/>
            <person name="Palaniappan K."/>
            <person name="Land M."/>
            <person name="Hauser L."/>
            <person name="Brambilla E.M."/>
            <person name="Rohde M."/>
            <person name="Verbarg S."/>
            <person name="Goker M."/>
            <person name="Bristow J."/>
            <person name="Eisen J.A."/>
            <person name="Markowitz V."/>
            <person name="Hugenholtz P."/>
            <person name="Kyrpides N.C."/>
            <person name="Klenk H.P."/>
            <person name="Woyke T."/>
        </authorList>
    </citation>
    <scope>NUCLEOTIDE SEQUENCE [LARGE SCALE GENOMIC DNA]</scope>
    <source>
        <strain evidence="4">ATCC 27775 / DSM 1100 / LMG 10767 / O</strain>
    </source>
</reference>